<dbReference type="PROSITE" id="PS00463">
    <property type="entry name" value="ZN2_CY6_FUNGAL_1"/>
    <property type="match status" value="1"/>
</dbReference>
<evidence type="ECO:0000256" key="2">
    <source>
        <dbReference type="ARBA" id="ARBA00022833"/>
    </source>
</evidence>
<accession>A0A1E1LEJ2</accession>
<dbReference type="SMART" id="SM00066">
    <property type="entry name" value="GAL4"/>
    <property type="match status" value="1"/>
</dbReference>
<name>A0A1E1LEJ2_9HELO</name>
<evidence type="ECO:0000259" key="7">
    <source>
        <dbReference type="PROSITE" id="PS50048"/>
    </source>
</evidence>
<dbReference type="Pfam" id="PF00172">
    <property type="entry name" value="Zn_clus"/>
    <property type="match status" value="1"/>
</dbReference>
<evidence type="ECO:0000313" key="9">
    <source>
        <dbReference type="Proteomes" id="UP000178129"/>
    </source>
</evidence>
<dbReference type="InterPro" id="IPR036864">
    <property type="entry name" value="Zn2-C6_fun-type_DNA-bd_sf"/>
</dbReference>
<dbReference type="GO" id="GO:0000981">
    <property type="term" value="F:DNA-binding transcription factor activity, RNA polymerase II-specific"/>
    <property type="evidence" value="ECO:0007669"/>
    <property type="project" value="InterPro"/>
</dbReference>
<dbReference type="AlphaFoldDB" id="A0A1E1LEJ2"/>
<keyword evidence="9" id="KW-1185">Reference proteome</keyword>
<evidence type="ECO:0000256" key="3">
    <source>
        <dbReference type="ARBA" id="ARBA00023015"/>
    </source>
</evidence>
<protein>
    <recommendedName>
        <fullName evidence="7">Zn(2)-C6 fungal-type domain-containing protein</fullName>
    </recommendedName>
</protein>
<keyword evidence="4" id="KW-0238">DNA-binding</keyword>
<proteinExistence type="predicted"/>
<dbReference type="InterPro" id="IPR052360">
    <property type="entry name" value="Transcr_Regulatory_Proteins"/>
</dbReference>
<dbReference type="GO" id="GO:0003677">
    <property type="term" value="F:DNA binding"/>
    <property type="evidence" value="ECO:0007669"/>
    <property type="project" value="UniProtKB-KW"/>
</dbReference>
<evidence type="ECO:0000313" key="8">
    <source>
        <dbReference type="EMBL" id="CZT08935.1"/>
    </source>
</evidence>
<evidence type="ECO:0000256" key="1">
    <source>
        <dbReference type="ARBA" id="ARBA00022723"/>
    </source>
</evidence>
<dbReference type="Pfam" id="PF11951">
    <property type="entry name" value="Fungal_trans_2"/>
    <property type="match status" value="1"/>
</dbReference>
<keyword evidence="6" id="KW-0539">Nucleus</keyword>
<evidence type="ECO:0000256" key="5">
    <source>
        <dbReference type="ARBA" id="ARBA00023163"/>
    </source>
</evidence>
<dbReference type="GO" id="GO:0008270">
    <property type="term" value="F:zinc ion binding"/>
    <property type="evidence" value="ECO:0007669"/>
    <property type="project" value="InterPro"/>
</dbReference>
<dbReference type="PANTHER" id="PTHR36206:SF4">
    <property type="entry name" value="HYPOTHETICAL CONSERVED PROTEIN (EUROFUNG)-RELATED"/>
    <property type="match status" value="1"/>
</dbReference>
<dbReference type="InterPro" id="IPR001138">
    <property type="entry name" value="Zn2Cys6_DnaBD"/>
</dbReference>
<organism evidence="8 9">
    <name type="scientific">Rhynchosporium graminicola</name>
    <dbReference type="NCBI Taxonomy" id="2792576"/>
    <lineage>
        <taxon>Eukaryota</taxon>
        <taxon>Fungi</taxon>
        <taxon>Dikarya</taxon>
        <taxon>Ascomycota</taxon>
        <taxon>Pezizomycotina</taxon>
        <taxon>Leotiomycetes</taxon>
        <taxon>Helotiales</taxon>
        <taxon>Ploettnerulaceae</taxon>
        <taxon>Rhynchosporium</taxon>
    </lineage>
</organism>
<dbReference type="CDD" id="cd00067">
    <property type="entry name" value="GAL4"/>
    <property type="match status" value="1"/>
</dbReference>
<keyword evidence="5" id="KW-0804">Transcription</keyword>
<dbReference type="PANTHER" id="PTHR36206">
    <property type="entry name" value="ASPERCRYPTIN BIOSYNTHESIS CLUSTER-SPECIFIC TRANSCRIPTION REGULATOR ATNN-RELATED"/>
    <property type="match status" value="1"/>
</dbReference>
<dbReference type="PROSITE" id="PS50048">
    <property type="entry name" value="ZN2_CY6_FUNGAL_2"/>
    <property type="match status" value="1"/>
</dbReference>
<dbReference type="Gene3D" id="4.10.240.10">
    <property type="entry name" value="Zn(2)-C6 fungal-type DNA-binding domain"/>
    <property type="match status" value="1"/>
</dbReference>
<evidence type="ECO:0000256" key="6">
    <source>
        <dbReference type="ARBA" id="ARBA00023242"/>
    </source>
</evidence>
<comment type="caution">
    <text evidence="8">The sequence shown here is derived from an EMBL/GenBank/DDBJ whole genome shotgun (WGS) entry which is preliminary data.</text>
</comment>
<dbReference type="InParanoid" id="A0A1E1LEJ2"/>
<dbReference type="InterPro" id="IPR021858">
    <property type="entry name" value="Fun_TF"/>
</dbReference>
<evidence type="ECO:0000256" key="4">
    <source>
        <dbReference type="ARBA" id="ARBA00023125"/>
    </source>
</evidence>
<keyword evidence="1" id="KW-0479">Metal-binding</keyword>
<feature type="domain" description="Zn(2)-C6 fungal-type" evidence="7">
    <location>
        <begin position="23"/>
        <end position="51"/>
    </location>
</feature>
<dbReference type="EMBL" id="FJUW01000048">
    <property type="protein sequence ID" value="CZT08935.1"/>
    <property type="molecule type" value="Genomic_DNA"/>
</dbReference>
<dbReference type="SUPFAM" id="SSF57701">
    <property type="entry name" value="Zn2/Cys6 DNA-binding domain"/>
    <property type="match status" value="1"/>
</dbReference>
<gene>
    <name evidence="8" type="ORF">RCO7_09814</name>
</gene>
<reference evidence="9" key="1">
    <citation type="submission" date="2016-03" db="EMBL/GenBank/DDBJ databases">
        <authorList>
            <person name="Ploux O."/>
        </authorList>
    </citation>
    <scope>NUCLEOTIDE SEQUENCE [LARGE SCALE GENOMIC DNA]</scope>
    <source>
        <strain evidence="9">UK7</strain>
    </source>
</reference>
<keyword evidence="3" id="KW-0805">Transcription regulation</keyword>
<sequence length="617" mass="69316">MTDLTPPSQAKRRRQCGPKTRTGCLTCKVRRIKCDEAKPNCQKCLSTGRKCDGYLPEFTLSNPHSTALIQRMPSLLPGSAQEKRGFQYFLTQTGGGLSGFYSSDFWERYVLQASAAEPSLRHAIIAIGSIHEEFANRRLVYGRDEVSKGHAFAINQHMKAIGHLRKSLADGKQATLTALMSCILFVCFDSLRGHFVSAMAHLKSGLKILRDLKVTSAEEEHAIETDISPLFLRLSIQAILFIDTRPNPERAEMVTELAHVSSRDRAIPEMFESLEEARNCMNQVASSLFRMTYACDGDKSMIDQPMEAFDLFQRYTEENERWNTAFERFMRAKSAALNSRELRGAALLKIHHMTAHIMSKMTPVAADPRPLAQAMNDPLIFSKFNDEFRTIVSLCRSLVATEEQDIKNGKTSATFSSDLGVIGPLYYVCIRCQDLAIKDLAIALLERCPRREGMWDSESGVRMVRQFWSIEQTHLLRDMNHERGKSETVPMCDILEMEFGDGMKWSWKLKDAMGIMTPISMGESVAAITPDFVSQVYNPPLRCFLIGKSRASSAHLEPLASLNGREVRRVDHTDENARSYIQPISFGLSSNATRRGGIPVLSRLSVRNGSSGKTRFD</sequence>
<dbReference type="Proteomes" id="UP000178129">
    <property type="component" value="Unassembled WGS sequence"/>
</dbReference>
<keyword evidence="2" id="KW-0862">Zinc</keyword>